<evidence type="ECO:0000313" key="10">
    <source>
        <dbReference type="Proteomes" id="UP001172082"/>
    </source>
</evidence>
<evidence type="ECO:0000256" key="5">
    <source>
        <dbReference type="ARBA" id="ARBA00023157"/>
    </source>
</evidence>
<sequence length="449" mass="52965">MTIDRSISIKRFLFQEVDNSGLIVFRVIFGLLIFLESAGAIFTGWVHETMIEPSFTFTFIGLEWLQPLPGNGMYYYYAVMAVFGLMVMLGWFYHLGISGFTILWTASYLMQKSHYNNHYYLLILLCFFMMLVPANRFYSLDVRRNPGLKKLTCPRWCYTIFQAQLGIVFTYAALAKVYPDWLNFLPIKIWFNNRSTLPVIGPLLKQEWLFPIVAYGGILFDLLITPMLLWKRTRILGLILSLVFHGFNSAVFHIGIFPYLMIGSTVLFFEPERIRSLFFKSKPIPQLKIHESVNLELKQKKLLIVLSIYFIIQLWLPLRHHFYEGNTFWTEEGHRMSWRMMLRTKWGHVQFNIKNPATGEEWIVHPQEFLTNNQSQKIAKNPDMIWQFVQYLKEHYEGVGKPGVEIYAHGSISLNGRDHRPFIDPNVDLTKVKWQRFKHSDWIMDFSDF</sequence>
<comment type="caution">
    <text evidence="9">The sequence shown here is derived from an EMBL/GenBank/DDBJ whole genome shotgun (WGS) entry which is preliminary data.</text>
</comment>
<feature type="transmembrane region" description="Helical" evidence="7">
    <location>
        <begin position="158"/>
        <end position="178"/>
    </location>
</feature>
<keyword evidence="6" id="KW-0456">Lyase</keyword>
<dbReference type="Pfam" id="PF05090">
    <property type="entry name" value="HTTM"/>
    <property type="match status" value="1"/>
</dbReference>
<evidence type="ECO:0000256" key="4">
    <source>
        <dbReference type="ARBA" id="ARBA00023136"/>
    </source>
</evidence>
<dbReference type="EMBL" id="JAUJEA010000004">
    <property type="protein sequence ID" value="MDN5202302.1"/>
    <property type="molecule type" value="Genomic_DNA"/>
</dbReference>
<keyword evidence="4 7" id="KW-0472">Membrane</keyword>
<dbReference type="SMART" id="SM00752">
    <property type="entry name" value="HTTM"/>
    <property type="match status" value="1"/>
</dbReference>
<evidence type="ECO:0000313" key="9">
    <source>
        <dbReference type="EMBL" id="MDN5202302.1"/>
    </source>
</evidence>
<feature type="transmembrane region" description="Helical" evidence="7">
    <location>
        <begin position="119"/>
        <end position="138"/>
    </location>
</feature>
<evidence type="ECO:0000256" key="6">
    <source>
        <dbReference type="ARBA" id="ARBA00023239"/>
    </source>
</evidence>
<gene>
    <name evidence="9" type="ORF">QQ008_13030</name>
</gene>
<comment type="subcellular location">
    <subcellularLocation>
        <location evidence="1">Endomembrane system</location>
        <topology evidence="1">Multi-pass membrane protein</topology>
    </subcellularLocation>
</comment>
<dbReference type="InterPro" id="IPR007782">
    <property type="entry name" value="VKG_COase"/>
</dbReference>
<feature type="transmembrane region" description="Helical" evidence="7">
    <location>
        <begin position="21"/>
        <end position="46"/>
    </location>
</feature>
<protein>
    <submittedName>
        <fullName evidence="9">HTTM domain-containing protein</fullName>
    </submittedName>
</protein>
<dbReference type="PANTHER" id="PTHR12639:SF7">
    <property type="entry name" value="HTTM DOMAIN-CONTAINING PROTEIN"/>
    <property type="match status" value="1"/>
</dbReference>
<dbReference type="Pfam" id="PF22777">
    <property type="entry name" value="VKGC_lumenal_dom"/>
    <property type="match status" value="1"/>
</dbReference>
<name>A0ABT8KNH0_9BACT</name>
<feature type="domain" description="HTTM-like" evidence="8">
    <location>
        <begin position="14"/>
        <end position="273"/>
    </location>
</feature>
<feature type="transmembrane region" description="Helical" evidence="7">
    <location>
        <begin position="208"/>
        <end position="230"/>
    </location>
</feature>
<reference evidence="9" key="1">
    <citation type="submission" date="2023-06" db="EMBL/GenBank/DDBJ databases">
        <title>Genomic of Parafulvivirga corallium.</title>
        <authorList>
            <person name="Wang G."/>
        </authorList>
    </citation>
    <scope>NUCLEOTIDE SEQUENCE</scope>
    <source>
        <strain evidence="9">BMA10</strain>
    </source>
</reference>
<evidence type="ECO:0000256" key="3">
    <source>
        <dbReference type="ARBA" id="ARBA00022989"/>
    </source>
</evidence>
<dbReference type="InterPro" id="IPR053935">
    <property type="entry name" value="VKGC_lumenal_dom"/>
</dbReference>
<evidence type="ECO:0000256" key="1">
    <source>
        <dbReference type="ARBA" id="ARBA00004127"/>
    </source>
</evidence>
<evidence type="ECO:0000256" key="2">
    <source>
        <dbReference type="ARBA" id="ARBA00022692"/>
    </source>
</evidence>
<dbReference type="Proteomes" id="UP001172082">
    <property type="component" value="Unassembled WGS sequence"/>
</dbReference>
<proteinExistence type="predicted"/>
<organism evidence="9 10">
    <name type="scientific">Splendidivirga corallicola</name>
    <dbReference type="NCBI Taxonomy" id="3051826"/>
    <lineage>
        <taxon>Bacteria</taxon>
        <taxon>Pseudomonadati</taxon>
        <taxon>Bacteroidota</taxon>
        <taxon>Cytophagia</taxon>
        <taxon>Cytophagales</taxon>
        <taxon>Splendidivirgaceae</taxon>
        <taxon>Splendidivirga</taxon>
    </lineage>
</organism>
<accession>A0ABT8KNH0</accession>
<keyword evidence="3 7" id="KW-1133">Transmembrane helix</keyword>
<keyword evidence="2 7" id="KW-0812">Transmembrane</keyword>
<keyword evidence="5" id="KW-1015">Disulfide bond</keyword>
<feature type="transmembrane region" description="Helical" evidence="7">
    <location>
        <begin position="74"/>
        <end position="107"/>
    </location>
</feature>
<keyword evidence="10" id="KW-1185">Reference proteome</keyword>
<dbReference type="InterPro" id="IPR053934">
    <property type="entry name" value="HTTM_dom"/>
</dbReference>
<evidence type="ECO:0000256" key="7">
    <source>
        <dbReference type="SAM" id="Phobius"/>
    </source>
</evidence>
<dbReference type="RefSeq" id="WP_346752327.1">
    <property type="nucleotide sequence ID" value="NZ_JAUJEA010000004.1"/>
</dbReference>
<dbReference type="PANTHER" id="PTHR12639">
    <property type="entry name" value="VITAMIN K-DEPENDENT GAMMA-CARBOXYLASE"/>
    <property type="match status" value="1"/>
</dbReference>
<evidence type="ECO:0000259" key="8">
    <source>
        <dbReference type="SMART" id="SM00752"/>
    </source>
</evidence>
<dbReference type="InterPro" id="IPR011020">
    <property type="entry name" value="HTTM-like"/>
</dbReference>